<evidence type="ECO:0000256" key="6">
    <source>
        <dbReference type="ARBA" id="ARBA00023014"/>
    </source>
</evidence>
<evidence type="ECO:0000256" key="2">
    <source>
        <dbReference type="ARBA" id="ARBA00022617"/>
    </source>
</evidence>
<evidence type="ECO:0000313" key="10">
    <source>
        <dbReference type="EMBL" id="MEN7548430.1"/>
    </source>
</evidence>
<evidence type="ECO:0000256" key="3">
    <source>
        <dbReference type="ARBA" id="ARBA00022723"/>
    </source>
</evidence>
<protein>
    <submittedName>
        <fullName evidence="10">HEPN domain-containing protein</fullName>
    </submittedName>
</protein>
<dbReference type="Pfam" id="PF03460">
    <property type="entry name" value="NIR_SIR_ferr"/>
    <property type="match status" value="2"/>
</dbReference>
<dbReference type="InterPro" id="IPR036136">
    <property type="entry name" value="Nit/Sulf_reduc_fer-like_dom_sf"/>
</dbReference>
<organism evidence="10 11">
    <name type="scientific">Rapidithrix thailandica</name>
    <dbReference type="NCBI Taxonomy" id="413964"/>
    <lineage>
        <taxon>Bacteria</taxon>
        <taxon>Pseudomonadati</taxon>
        <taxon>Bacteroidota</taxon>
        <taxon>Cytophagia</taxon>
        <taxon>Cytophagales</taxon>
        <taxon>Flammeovirgaceae</taxon>
        <taxon>Rapidithrix</taxon>
    </lineage>
</organism>
<accession>A0AAW9S7J2</accession>
<dbReference type="PANTHER" id="PTHR32439:SF9">
    <property type="entry name" value="BLR3264 PROTEIN"/>
    <property type="match status" value="1"/>
</dbReference>
<dbReference type="InterPro" id="IPR045854">
    <property type="entry name" value="NO2/SO3_Rdtase_4Fe4S_sf"/>
</dbReference>
<sequence>MLSFRTELENPVVEKDIIDLEKKILSFKNGTVDEEKFRSLRLARGIYGQRQPGVQMIRIKIPYGRLTTKQLRKISDISDEYSTGKLHATTRQDIQIHHVSLDKTPELWAKLEEDKITLREACGNTVRNVTASAKAGIDPKEAFDVSPYAHATFEYFLRNPICQEMGRKFKIAFSSSEEDSAFAFIHDVGVIPQVKIENGEEVRGFKVYVGGGLGANPWLAEKAYDFLPEDELIPFMEALIRVFDRHGERTRRMKARLKFLLRDIGLEELLRLVEAEKPALKSSIYKVDRNLVPEIAPSEAKEIAPVEIADQKRYQTWLDTNVFEQKQKDFYGVFVRVPLGDFSTKTARALAELVDQYAGDDIRVTVNQGYLLRFVRKEALAALYTGLDRLGLAKPGFDSTADITACPGTDTCNLGIASSTGIAAELERVIHAEYPDLVKNNDIKIKISGCPNSCGQHGIASVGFHGSSLKYEGNIMPALQVLLGGSVLNGGEGRIAEKVIKVPSKRGPEVLRWVLQNYEDNRQEGEYFSDYYVRQGKIYFYDLLKPLAVLEDIEPGYFQDWGSEHKFALHKAVGECAGVIIDLVQTLLFESDEKFELAEQNLHTGAYADAIYHAYAVYVNSAKALLLDKKTRTNNQVSILKAFDTHYVETGEFIFDGSFEEHVLKINKNEPSRAFAQAYVAEAKAYLQTVRAYREKQVKQEKEQLPVA</sequence>
<reference evidence="10 11" key="1">
    <citation type="submission" date="2024-04" db="EMBL/GenBank/DDBJ databases">
        <title>Novel genus in family Flammeovirgaceae.</title>
        <authorList>
            <person name="Nguyen T.H."/>
            <person name="Vuong T.Q."/>
            <person name="Le H."/>
            <person name="Kim S.-G."/>
        </authorList>
    </citation>
    <scope>NUCLEOTIDE SEQUENCE [LARGE SCALE GENOMIC DNA]</scope>
    <source>
        <strain evidence="10 11">JCM 23209</strain>
    </source>
</reference>
<dbReference type="InterPro" id="IPR006067">
    <property type="entry name" value="NO2/SO3_Rdtase_4Fe4S_dom"/>
</dbReference>
<evidence type="ECO:0000256" key="5">
    <source>
        <dbReference type="ARBA" id="ARBA00023004"/>
    </source>
</evidence>
<dbReference type="GO" id="GO:0016491">
    <property type="term" value="F:oxidoreductase activity"/>
    <property type="evidence" value="ECO:0007669"/>
    <property type="project" value="UniProtKB-KW"/>
</dbReference>
<dbReference type="RefSeq" id="WP_346821209.1">
    <property type="nucleotide sequence ID" value="NZ_JBDKWZ010000005.1"/>
</dbReference>
<keyword evidence="1" id="KW-0004">4Fe-4S</keyword>
<dbReference type="InterPro" id="IPR051329">
    <property type="entry name" value="NIR_SIR_4Fe-4S"/>
</dbReference>
<evidence type="ECO:0000259" key="9">
    <source>
        <dbReference type="Pfam" id="PF05168"/>
    </source>
</evidence>
<comment type="caution">
    <text evidence="10">The sequence shown here is derived from an EMBL/GenBank/DDBJ whole genome shotgun (WGS) entry which is preliminary data.</text>
</comment>
<dbReference type="AlphaFoldDB" id="A0AAW9S7J2"/>
<evidence type="ECO:0000313" key="11">
    <source>
        <dbReference type="Proteomes" id="UP001403385"/>
    </source>
</evidence>
<dbReference type="Gene3D" id="3.90.480.10">
    <property type="entry name" value="Sulfite Reductase Hemoprotein,Domain 2"/>
    <property type="match status" value="1"/>
</dbReference>
<feature type="domain" description="Nitrite/Sulfite reductase ferredoxin-like" evidence="8">
    <location>
        <begin position="47"/>
        <end position="113"/>
    </location>
</feature>
<feature type="domain" description="Nitrite/sulphite reductase 4Fe-4S" evidence="7">
    <location>
        <begin position="399"/>
        <end position="523"/>
    </location>
</feature>
<dbReference type="Pfam" id="PF01077">
    <property type="entry name" value="NIR_SIR"/>
    <property type="match status" value="2"/>
</dbReference>
<evidence type="ECO:0000259" key="7">
    <source>
        <dbReference type="Pfam" id="PF01077"/>
    </source>
</evidence>
<dbReference type="SUPFAM" id="SSF56014">
    <property type="entry name" value="Nitrite and sulphite reductase 4Fe-4S domain-like"/>
    <property type="match status" value="2"/>
</dbReference>
<proteinExistence type="predicted"/>
<feature type="domain" description="HEPN" evidence="9">
    <location>
        <begin position="585"/>
        <end position="651"/>
    </location>
</feature>
<feature type="domain" description="Nitrite/Sulfite reductase ferredoxin-like" evidence="8">
    <location>
        <begin position="324"/>
        <end position="388"/>
    </location>
</feature>
<keyword evidence="2" id="KW-0349">Heme</keyword>
<dbReference type="InterPro" id="IPR006066">
    <property type="entry name" value="NO2/SO3_Rdtase_FeS/sirohaem_BS"/>
</dbReference>
<name>A0AAW9S7J2_9BACT</name>
<keyword evidence="11" id="KW-1185">Reference proteome</keyword>
<dbReference type="GO" id="GO:0046872">
    <property type="term" value="F:metal ion binding"/>
    <property type="evidence" value="ECO:0007669"/>
    <property type="project" value="UniProtKB-KW"/>
</dbReference>
<evidence type="ECO:0000256" key="4">
    <source>
        <dbReference type="ARBA" id="ARBA00023002"/>
    </source>
</evidence>
<evidence type="ECO:0000256" key="1">
    <source>
        <dbReference type="ARBA" id="ARBA00022485"/>
    </source>
</evidence>
<dbReference type="Proteomes" id="UP001403385">
    <property type="component" value="Unassembled WGS sequence"/>
</dbReference>
<dbReference type="PRINTS" id="PR00397">
    <property type="entry name" value="SIROHAEM"/>
</dbReference>
<dbReference type="GO" id="GO:0020037">
    <property type="term" value="F:heme binding"/>
    <property type="evidence" value="ECO:0007669"/>
    <property type="project" value="InterPro"/>
</dbReference>
<keyword evidence="4" id="KW-0560">Oxidoreductase</keyword>
<evidence type="ECO:0000259" key="8">
    <source>
        <dbReference type="Pfam" id="PF03460"/>
    </source>
</evidence>
<dbReference type="PANTHER" id="PTHR32439">
    <property type="entry name" value="FERREDOXIN--NITRITE REDUCTASE, CHLOROPLASTIC"/>
    <property type="match status" value="1"/>
</dbReference>
<dbReference type="GO" id="GO:0051539">
    <property type="term" value="F:4 iron, 4 sulfur cluster binding"/>
    <property type="evidence" value="ECO:0007669"/>
    <property type="project" value="UniProtKB-KW"/>
</dbReference>
<keyword evidence="6" id="KW-0411">Iron-sulfur</keyword>
<keyword evidence="5" id="KW-0408">Iron</keyword>
<gene>
    <name evidence="10" type="ORF">AAG747_10955</name>
</gene>
<dbReference type="Gene3D" id="3.30.413.10">
    <property type="entry name" value="Sulfite Reductase Hemoprotein, domain 1"/>
    <property type="match status" value="2"/>
</dbReference>
<dbReference type="Pfam" id="PF05168">
    <property type="entry name" value="HEPN"/>
    <property type="match status" value="1"/>
</dbReference>
<feature type="domain" description="Nitrite/sulphite reductase 4Fe-4S" evidence="7">
    <location>
        <begin position="122"/>
        <end position="276"/>
    </location>
</feature>
<dbReference type="Gene3D" id="1.20.120.330">
    <property type="entry name" value="Nucleotidyltransferases domain 2"/>
    <property type="match status" value="1"/>
</dbReference>
<dbReference type="SUPFAM" id="SSF55124">
    <property type="entry name" value="Nitrite/Sulfite reductase N-terminal domain-like"/>
    <property type="match status" value="2"/>
</dbReference>
<dbReference type="EMBL" id="JBDKWZ010000005">
    <property type="protein sequence ID" value="MEN7548430.1"/>
    <property type="molecule type" value="Genomic_DNA"/>
</dbReference>
<dbReference type="InterPro" id="IPR005117">
    <property type="entry name" value="NiRdtase/SiRdtase_haem-b_fer"/>
</dbReference>
<keyword evidence="3" id="KW-0479">Metal-binding</keyword>
<dbReference type="InterPro" id="IPR007842">
    <property type="entry name" value="HEPN_dom"/>
</dbReference>